<proteinExistence type="predicted"/>
<name>A0A2A9CS23_9ACTN</name>
<keyword evidence="1" id="KW-0472">Membrane</keyword>
<keyword evidence="1" id="KW-0812">Transmembrane</keyword>
<evidence type="ECO:0000256" key="1">
    <source>
        <dbReference type="SAM" id="Phobius"/>
    </source>
</evidence>
<gene>
    <name evidence="2" type="ORF">ATK74_1797</name>
</gene>
<organism evidence="2 3">
    <name type="scientific">Propionicimonas paludicola</name>
    <dbReference type="NCBI Taxonomy" id="185243"/>
    <lineage>
        <taxon>Bacteria</taxon>
        <taxon>Bacillati</taxon>
        <taxon>Actinomycetota</taxon>
        <taxon>Actinomycetes</taxon>
        <taxon>Propionibacteriales</taxon>
        <taxon>Nocardioidaceae</taxon>
        <taxon>Propionicimonas</taxon>
    </lineage>
</organism>
<accession>A0A2A9CS23</accession>
<dbReference type="AlphaFoldDB" id="A0A2A9CS23"/>
<keyword evidence="3" id="KW-1185">Reference proteome</keyword>
<reference evidence="2 3" key="1">
    <citation type="submission" date="2017-10" db="EMBL/GenBank/DDBJ databases">
        <title>Sequencing the genomes of 1000 actinobacteria strains.</title>
        <authorList>
            <person name="Klenk H.-P."/>
        </authorList>
    </citation>
    <scope>NUCLEOTIDE SEQUENCE [LARGE SCALE GENOMIC DNA]</scope>
    <source>
        <strain evidence="2 3">DSM 15597</strain>
    </source>
</reference>
<comment type="caution">
    <text evidence="2">The sequence shown here is derived from an EMBL/GenBank/DDBJ whole genome shotgun (WGS) entry which is preliminary data.</text>
</comment>
<sequence length="34" mass="3739">MLPTFFNGGGLLLAWFIIGGLLTVGMARMVRKEQ</sequence>
<dbReference type="Proteomes" id="UP000226079">
    <property type="component" value="Unassembled WGS sequence"/>
</dbReference>
<feature type="transmembrane region" description="Helical" evidence="1">
    <location>
        <begin position="12"/>
        <end position="30"/>
    </location>
</feature>
<dbReference type="EMBL" id="PDJC01000001">
    <property type="protein sequence ID" value="PFG17234.1"/>
    <property type="molecule type" value="Genomic_DNA"/>
</dbReference>
<keyword evidence="1" id="KW-1133">Transmembrane helix</keyword>
<evidence type="ECO:0000313" key="3">
    <source>
        <dbReference type="Proteomes" id="UP000226079"/>
    </source>
</evidence>
<protein>
    <submittedName>
        <fullName evidence="2">Uncharacterized protein</fullName>
    </submittedName>
</protein>
<evidence type="ECO:0000313" key="2">
    <source>
        <dbReference type="EMBL" id="PFG17234.1"/>
    </source>
</evidence>